<reference evidence="2" key="1">
    <citation type="journal article" date="2014" name="Int. J. Syst. Evol. Microbiol.">
        <title>Complete genome sequence of Corynebacterium casei LMG S-19264T (=DSM 44701T), isolated from a smear-ripened cheese.</title>
        <authorList>
            <consortium name="US DOE Joint Genome Institute (JGI-PGF)"/>
            <person name="Walter F."/>
            <person name="Albersmeier A."/>
            <person name="Kalinowski J."/>
            <person name="Ruckert C."/>
        </authorList>
    </citation>
    <scope>NUCLEOTIDE SEQUENCE</scope>
    <source>
        <strain evidence="2">CCM 8433</strain>
    </source>
</reference>
<evidence type="ECO:0000313" key="2">
    <source>
        <dbReference type="EMBL" id="GGI64381.1"/>
    </source>
</evidence>
<proteinExistence type="predicted"/>
<accession>A0A917JCT1</accession>
<comment type="caution">
    <text evidence="2">The sequence shown here is derived from an EMBL/GenBank/DDBJ whole genome shotgun (WGS) entry which is preliminary data.</text>
</comment>
<dbReference type="GO" id="GO:0016747">
    <property type="term" value="F:acyltransferase activity, transferring groups other than amino-acyl groups"/>
    <property type="evidence" value="ECO:0007669"/>
    <property type="project" value="InterPro"/>
</dbReference>
<dbReference type="AlphaFoldDB" id="A0A917JCT1"/>
<dbReference type="Proteomes" id="UP000622610">
    <property type="component" value="Unassembled WGS sequence"/>
</dbReference>
<dbReference type="InterPro" id="IPR000182">
    <property type="entry name" value="GNAT_dom"/>
</dbReference>
<protein>
    <recommendedName>
        <fullName evidence="1">N-acetyltransferase domain-containing protein</fullName>
    </recommendedName>
</protein>
<sequence length="167" mass="19363">MFRKAVEEDVLALEQLLTEAWRVTYEMLYSSDYIERVIMEYYNPIRLMNEVTQTSREWSGYYVYEMEGKIVGCIGGGIDTEDNGSIYVLYLDPIEKGKGYGSALLENFTMLQKQTQKITTQTVSVAENNQMGLPFYDKMGFIKKAKQKTHNALENEDYQTLLLTREV</sequence>
<keyword evidence="3" id="KW-1185">Reference proteome</keyword>
<dbReference type="CDD" id="cd04301">
    <property type="entry name" value="NAT_SF"/>
    <property type="match status" value="1"/>
</dbReference>
<organism evidence="2 3">
    <name type="scientific">Enterococcus alcedinis</name>
    <dbReference type="NCBI Taxonomy" id="1274384"/>
    <lineage>
        <taxon>Bacteria</taxon>
        <taxon>Bacillati</taxon>
        <taxon>Bacillota</taxon>
        <taxon>Bacilli</taxon>
        <taxon>Lactobacillales</taxon>
        <taxon>Enterococcaceae</taxon>
        <taxon>Enterococcus</taxon>
    </lineage>
</organism>
<dbReference type="Gene3D" id="3.40.630.30">
    <property type="match status" value="1"/>
</dbReference>
<feature type="domain" description="N-acetyltransferase" evidence="1">
    <location>
        <begin position="1"/>
        <end position="160"/>
    </location>
</feature>
<dbReference type="PROSITE" id="PS51186">
    <property type="entry name" value="GNAT"/>
    <property type="match status" value="1"/>
</dbReference>
<dbReference type="Pfam" id="PF13508">
    <property type="entry name" value="Acetyltransf_7"/>
    <property type="match status" value="1"/>
</dbReference>
<dbReference type="RefSeq" id="WP_188366245.1">
    <property type="nucleotide sequence ID" value="NZ_BMDT01000001.1"/>
</dbReference>
<reference evidence="2" key="2">
    <citation type="submission" date="2020-09" db="EMBL/GenBank/DDBJ databases">
        <authorList>
            <person name="Sun Q."/>
            <person name="Sedlacek I."/>
        </authorList>
    </citation>
    <scope>NUCLEOTIDE SEQUENCE</scope>
    <source>
        <strain evidence="2">CCM 8433</strain>
    </source>
</reference>
<dbReference type="InterPro" id="IPR016181">
    <property type="entry name" value="Acyl_CoA_acyltransferase"/>
</dbReference>
<dbReference type="SUPFAM" id="SSF55729">
    <property type="entry name" value="Acyl-CoA N-acyltransferases (Nat)"/>
    <property type="match status" value="1"/>
</dbReference>
<dbReference type="EMBL" id="BMDT01000001">
    <property type="protein sequence ID" value="GGI64381.1"/>
    <property type="molecule type" value="Genomic_DNA"/>
</dbReference>
<gene>
    <name evidence="2" type="ORF">GCM10011482_00350</name>
</gene>
<evidence type="ECO:0000259" key="1">
    <source>
        <dbReference type="PROSITE" id="PS51186"/>
    </source>
</evidence>
<evidence type="ECO:0000313" key="3">
    <source>
        <dbReference type="Proteomes" id="UP000622610"/>
    </source>
</evidence>
<name>A0A917JCT1_9ENTE</name>